<feature type="non-terminal residue" evidence="1">
    <location>
        <position position="228"/>
    </location>
</feature>
<accession>A0A9N9H406</accession>
<dbReference type="AlphaFoldDB" id="A0A9N9H406"/>
<name>A0A9N9H406_9GLOM</name>
<sequence>MNSFQVIRKESKSDIASSCLIYAIKPERNFKKTDLLEFLINKIDQPSIALKHALDHYKVGFKLNYKTIRTTTKIRSLSVHSNFYYWILKNCDPNSEISRKCFDDIFESRIWIDLKLQETPERNIPKHLTTSSFNSICYIYLEFCNGKVPFNQDCMQYLQLVNNNEIINPIFGISLPIIFGLEIKETLPLKNIYEFNLPEIKFNNSIQNNNNKRNFDKLNNHQFIKRNK</sequence>
<gene>
    <name evidence="1" type="ORF">FCALED_LOCUS10870</name>
</gene>
<keyword evidence="2" id="KW-1185">Reference proteome</keyword>
<protein>
    <submittedName>
        <fullName evidence="1">8622_t:CDS:1</fullName>
    </submittedName>
</protein>
<proteinExistence type="predicted"/>
<evidence type="ECO:0000313" key="1">
    <source>
        <dbReference type="EMBL" id="CAG8647139.1"/>
    </source>
</evidence>
<evidence type="ECO:0000313" key="2">
    <source>
        <dbReference type="Proteomes" id="UP000789570"/>
    </source>
</evidence>
<reference evidence="1" key="1">
    <citation type="submission" date="2021-06" db="EMBL/GenBank/DDBJ databases">
        <authorList>
            <person name="Kallberg Y."/>
            <person name="Tangrot J."/>
            <person name="Rosling A."/>
        </authorList>
    </citation>
    <scope>NUCLEOTIDE SEQUENCE</scope>
    <source>
        <strain evidence="1">UK204</strain>
    </source>
</reference>
<dbReference type="OrthoDB" id="270318at2759"/>
<dbReference type="Proteomes" id="UP000789570">
    <property type="component" value="Unassembled WGS sequence"/>
</dbReference>
<dbReference type="EMBL" id="CAJVPQ010004224">
    <property type="protein sequence ID" value="CAG8647139.1"/>
    <property type="molecule type" value="Genomic_DNA"/>
</dbReference>
<comment type="caution">
    <text evidence="1">The sequence shown here is derived from an EMBL/GenBank/DDBJ whole genome shotgun (WGS) entry which is preliminary data.</text>
</comment>
<organism evidence="1 2">
    <name type="scientific">Funneliformis caledonium</name>
    <dbReference type="NCBI Taxonomy" id="1117310"/>
    <lineage>
        <taxon>Eukaryota</taxon>
        <taxon>Fungi</taxon>
        <taxon>Fungi incertae sedis</taxon>
        <taxon>Mucoromycota</taxon>
        <taxon>Glomeromycotina</taxon>
        <taxon>Glomeromycetes</taxon>
        <taxon>Glomerales</taxon>
        <taxon>Glomeraceae</taxon>
        <taxon>Funneliformis</taxon>
    </lineage>
</organism>